<dbReference type="Gene3D" id="2.40.330.10">
    <property type="entry name" value="DNA-binding pseudobarrel domain"/>
    <property type="match status" value="1"/>
</dbReference>
<comment type="subcellular location">
    <subcellularLocation>
        <location evidence="1">Nucleus</location>
    </subcellularLocation>
</comment>
<accession>A0A392NGG3</accession>
<comment type="caution">
    <text evidence="6">The sequence shown here is derived from an EMBL/GenBank/DDBJ whole genome shotgun (WGS) entry which is preliminary data.</text>
</comment>
<keyword evidence="6" id="KW-0812">Transmembrane</keyword>
<keyword evidence="2" id="KW-0805">Transcription regulation</keyword>
<dbReference type="AlphaFoldDB" id="A0A392NGG3"/>
<name>A0A392NGG3_9FABA</name>
<dbReference type="Proteomes" id="UP000265520">
    <property type="component" value="Unassembled WGS sequence"/>
</dbReference>
<dbReference type="GO" id="GO:0003677">
    <property type="term" value="F:DNA binding"/>
    <property type="evidence" value="ECO:0007669"/>
    <property type="project" value="UniProtKB-KW"/>
</dbReference>
<keyword evidence="6" id="KW-0472">Membrane</keyword>
<protein>
    <submittedName>
        <fullName evidence="6">Putative transmembrane protein</fullName>
    </submittedName>
</protein>
<sequence>MGRLPRCFVREFGEAISEYVVLRDPNHNEFEVQVVKQSCDMYFSEGWVSLKDVYDVCFGAWVAITYVSPSLLTIRLLSRWGAEVRYPCYDPPLRHLLARSGPNCLLQDFVSMLCSPGSSRPKSLVQSYVKEITPYDVQSGTLVLPFHSFGQSAFAFVFSDLILVDNVGIQYKCDLKFGVDAVGEMACDSII</sequence>
<evidence type="ECO:0000256" key="2">
    <source>
        <dbReference type="ARBA" id="ARBA00023015"/>
    </source>
</evidence>
<evidence type="ECO:0000313" key="7">
    <source>
        <dbReference type="Proteomes" id="UP000265520"/>
    </source>
</evidence>
<dbReference type="SUPFAM" id="SSF101936">
    <property type="entry name" value="DNA-binding pseudobarrel domain"/>
    <property type="match status" value="1"/>
</dbReference>
<proteinExistence type="predicted"/>
<dbReference type="GO" id="GO:0005634">
    <property type="term" value="C:nucleus"/>
    <property type="evidence" value="ECO:0007669"/>
    <property type="project" value="UniProtKB-SubCell"/>
</dbReference>
<keyword evidence="7" id="KW-1185">Reference proteome</keyword>
<dbReference type="EMBL" id="LXQA010037055">
    <property type="protein sequence ID" value="MCH98225.1"/>
    <property type="molecule type" value="Genomic_DNA"/>
</dbReference>
<keyword evidence="5" id="KW-0539">Nucleus</keyword>
<reference evidence="6 7" key="1">
    <citation type="journal article" date="2018" name="Front. Plant Sci.">
        <title>Red Clover (Trifolium pratense) and Zigzag Clover (T. medium) - A Picture of Genomic Similarities and Differences.</title>
        <authorList>
            <person name="Dluhosova J."/>
            <person name="Istvanek J."/>
            <person name="Nedelnik J."/>
            <person name="Repkova J."/>
        </authorList>
    </citation>
    <scope>NUCLEOTIDE SEQUENCE [LARGE SCALE GENOMIC DNA]</scope>
    <source>
        <strain evidence="7">cv. 10/8</strain>
        <tissue evidence="6">Leaf</tissue>
    </source>
</reference>
<evidence type="ECO:0000256" key="5">
    <source>
        <dbReference type="ARBA" id="ARBA00023242"/>
    </source>
</evidence>
<evidence type="ECO:0000256" key="1">
    <source>
        <dbReference type="ARBA" id="ARBA00004123"/>
    </source>
</evidence>
<evidence type="ECO:0000313" key="6">
    <source>
        <dbReference type="EMBL" id="MCH98225.1"/>
    </source>
</evidence>
<keyword evidence="4" id="KW-0804">Transcription</keyword>
<evidence type="ECO:0000256" key="3">
    <source>
        <dbReference type="ARBA" id="ARBA00023125"/>
    </source>
</evidence>
<dbReference type="InterPro" id="IPR015300">
    <property type="entry name" value="DNA-bd_pseudobarrel_sf"/>
</dbReference>
<keyword evidence="3" id="KW-0238">DNA-binding</keyword>
<evidence type="ECO:0000256" key="4">
    <source>
        <dbReference type="ARBA" id="ARBA00023163"/>
    </source>
</evidence>
<organism evidence="6 7">
    <name type="scientific">Trifolium medium</name>
    <dbReference type="NCBI Taxonomy" id="97028"/>
    <lineage>
        <taxon>Eukaryota</taxon>
        <taxon>Viridiplantae</taxon>
        <taxon>Streptophyta</taxon>
        <taxon>Embryophyta</taxon>
        <taxon>Tracheophyta</taxon>
        <taxon>Spermatophyta</taxon>
        <taxon>Magnoliopsida</taxon>
        <taxon>eudicotyledons</taxon>
        <taxon>Gunneridae</taxon>
        <taxon>Pentapetalae</taxon>
        <taxon>rosids</taxon>
        <taxon>fabids</taxon>
        <taxon>Fabales</taxon>
        <taxon>Fabaceae</taxon>
        <taxon>Papilionoideae</taxon>
        <taxon>50 kb inversion clade</taxon>
        <taxon>NPAAA clade</taxon>
        <taxon>Hologalegina</taxon>
        <taxon>IRL clade</taxon>
        <taxon>Trifolieae</taxon>
        <taxon>Trifolium</taxon>
    </lineage>
</organism>